<dbReference type="PANTHER" id="PTHR17985:SF8">
    <property type="entry name" value="TRANSPORT AND GOLGI ORGANIZATION PROTEIN 2 HOMOLOG"/>
    <property type="match status" value="1"/>
</dbReference>
<dbReference type="Proteomes" id="UP000092583">
    <property type="component" value="Unassembled WGS sequence"/>
</dbReference>
<reference evidence="2 3" key="1">
    <citation type="submission" date="2013-07" db="EMBL/GenBank/DDBJ databases">
        <title>The Genome Sequence of Kwoniella mangroviensis CBS10435.</title>
        <authorList>
            <consortium name="The Broad Institute Genome Sequencing Platform"/>
            <person name="Cuomo C."/>
            <person name="Litvintseva A."/>
            <person name="Chen Y."/>
            <person name="Heitman J."/>
            <person name="Sun S."/>
            <person name="Springer D."/>
            <person name="Dromer F."/>
            <person name="Young S.K."/>
            <person name="Zeng Q."/>
            <person name="Gargeya S."/>
            <person name="Fitzgerald M."/>
            <person name="Abouelleil A."/>
            <person name="Alvarado L."/>
            <person name="Berlin A.M."/>
            <person name="Chapman S.B."/>
            <person name="Dewar J."/>
            <person name="Goldberg J."/>
            <person name="Griggs A."/>
            <person name="Gujja S."/>
            <person name="Hansen M."/>
            <person name="Howarth C."/>
            <person name="Imamovic A."/>
            <person name="Larimer J."/>
            <person name="McCowan C."/>
            <person name="Murphy C."/>
            <person name="Pearson M."/>
            <person name="Priest M."/>
            <person name="Roberts A."/>
            <person name="Saif S."/>
            <person name="Shea T."/>
            <person name="Sykes S."/>
            <person name="Wortman J."/>
            <person name="Nusbaum C."/>
            <person name="Birren B."/>
        </authorList>
    </citation>
    <scope>NUCLEOTIDE SEQUENCE [LARGE SCALE GENOMIC DNA]</scope>
    <source>
        <strain evidence="2 3">CBS 10435</strain>
    </source>
</reference>
<dbReference type="GO" id="GO:0005794">
    <property type="term" value="C:Golgi apparatus"/>
    <property type="evidence" value="ECO:0007669"/>
    <property type="project" value="TreeGrafter"/>
</dbReference>
<evidence type="ECO:0000256" key="1">
    <source>
        <dbReference type="SAM" id="MobiDB-lite"/>
    </source>
</evidence>
<organism evidence="2 3">
    <name type="scientific">Kwoniella mangroviensis CBS 10435</name>
    <dbReference type="NCBI Taxonomy" id="1331196"/>
    <lineage>
        <taxon>Eukaryota</taxon>
        <taxon>Fungi</taxon>
        <taxon>Dikarya</taxon>
        <taxon>Basidiomycota</taxon>
        <taxon>Agaricomycotina</taxon>
        <taxon>Tremellomycetes</taxon>
        <taxon>Tremellales</taxon>
        <taxon>Cryptococcaceae</taxon>
        <taxon>Kwoniella</taxon>
    </lineage>
</organism>
<dbReference type="GO" id="GO:0007030">
    <property type="term" value="P:Golgi organization"/>
    <property type="evidence" value="ECO:0007669"/>
    <property type="project" value="TreeGrafter"/>
</dbReference>
<gene>
    <name evidence="2" type="ORF">L486_05590</name>
</gene>
<dbReference type="OrthoDB" id="191601at2759"/>
<protein>
    <submittedName>
        <fullName evidence="2">Uncharacterized protein</fullName>
    </submittedName>
</protein>
<dbReference type="InterPro" id="IPR008551">
    <property type="entry name" value="TANGO2"/>
</dbReference>
<dbReference type="Pfam" id="PF05742">
    <property type="entry name" value="TANGO2"/>
    <property type="match status" value="1"/>
</dbReference>
<dbReference type="EMBL" id="KI669464">
    <property type="protein sequence ID" value="OCF56736.1"/>
    <property type="molecule type" value="Genomic_DNA"/>
</dbReference>
<accession>A0A1B9IMA3</accession>
<feature type="compositionally biased region" description="Basic and acidic residues" evidence="1">
    <location>
        <begin position="316"/>
        <end position="328"/>
    </location>
</feature>
<reference evidence="3" key="2">
    <citation type="submission" date="2013-12" db="EMBL/GenBank/DDBJ databases">
        <title>Evolution of pathogenesis and genome organization in the Tremellales.</title>
        <authorList>
            <person name="Cuomo C."/>
            <person name="Litvintseva A."/>
            <person name="Heitman J."/>
            <person name="Chen Y."/>
            <person name="Sun S."/>
            <person name="Springer D."/>
            <person name="Dromer F."/>
            <person name="Young S."/>
            <person name="Zeng Q."/>
            <person name="Chapman S."/>
            <person name="Gujja S."/>
            <person name="Saif S."/>
            <person name="Birren B."/>
        </authorList>
    </citation>
    <scope>NUCLEOTIDE SEQUENCE [LARGE SCALE GENOMIC DNA]</scope>
    <source>
        <strain evidence="3">CBS 10435</strain>
    </source>
</reference>
<keyword evidence="3" id="KW-1185">Reference proteome</keyword>
<feature type="region of interest" description="Disordered" evidence="1">
    <location>
        <begin position="316"/>
        <end position="335"/>
    </location>
</feature>
<proteinExistence type="predicted"/>
<dbReference type="AlphaFoldDB" id="A0A1B9IMA3"/>
<dbReference type="GO" id="GO:0009306">
    <property type="term" value="P:protein secretion"/>
    <property type="evidence" value="ECO:0007669"/>
    <property type="project" value="TreeGrafter"/>
</dbReference>
<evidence type="ECO:0000313" key="2">
    <source>
        <dbReference type="EMBL" id="OCF56736.1"/>
    </source>
</evidence>
<evidence type="ECO:0000313" key="3">
    <source>
        <dbReference type="Proteomes" id="UP000092583"/>
    </source>
</evidence>
<name>A0A1B9IMA3_9TREE</name>
<dbReference type="PANTHER" id="PTHR17985">
    <property type="entry name" value="SER/THR-RICH PROTEIN T10 IN DGCR REGION"/>
    <property type="match status" value="1"/>
</dbReference>
<sequence length="335" mass="36979">MCIAFFTLSQPGYKLILASNRDEFLSRPTAPARWHTFSPSPPIDESGEKEFWILSGVDKGAVNGGTWLGITRDLRVGLLTNVRLTPPTPPVQPSPDPPSRGLLLRDFLSPPPSSSVGVHDYLSSHHPRSGEYEGFNLLLFSLQKGKGEVGYLTNRPIPCLTDLHIPSSHPIASPPCGSLGEEGEKKNVHEMPAECFGISNSPMTEPWPKVLQGEKRMVDTLKQWQRDGEDDKHLVERMFGVLSQSIPITKESDALSSTTIPLITIPSTNTFTNPSTDSGQAPKPRWYGTRTSTVIIVKENGETIFVERDVLVLDDEGNPKKGEGERWVEFQAELD</sequence>